<comment type="caution">
    <text evidence="2">The sequence shown here is derived from an EMBL/GenBank/DDBJ whole genome shotgun (WGS) entry which is preliminary data.</text>
</comment>
<name>A0A7C8IH55_9PLEO</name>
<evidence type="ECO:0000256" key="1">
    <source>
        <dbReference type="SAM" id="MobiDB-lite"/>
    </source>
</evidence>
<evidence type="ECO:0000313" key="3">
    <source>
        <dbReference type="Proteomes" id="UP000481861"/>
    </source>
</evidence>
<dbReference type="OrthoDB" id="4500473at2759"/>
<reference evidence="2 3" key="1">
    <citation type="submission" date="2020-01" db="EMBL/GenBank/DDBJ databases">
        <authorList>
            <consortium name="DOE Joint Genome Institute"/>
            <person name="Haridas S."/>
            <person name="Albert R."/>
            <person name="Binder M."/>
            <person name="Bloem J."/>
            <person name="Labutti K."/>
            <person name="Salamov A."/>
            <person name="Andreopoulos B."/>
            <person name="Baker S.E."/>
            <person name="Barry K."/>
            <person name="Bills G."/>
            <person name="Bluhm B.H."/>
            <person name="Cannon C."/>
            <person name="Castanera R."/>
            <person name="Culley D.E."/>
            <person name="Daum C."/>
            <person name="Ezra D."/>
            <person name="Gonzalez J.B."/>
            <person name="Henrissat B."/>
            <person name="Kuo A."/>
            <person name="Liang C."/>
            <person name="Lipzen A."/>
            <person name="Lutzoni F."/>
            <person name="Magnuson J."/>
            <person name="Mondo S."/>
            <person name="Nolan M."/>
            <person name="Ohm R."/>
            <person name="Pangilinan J."/>
            <person name="Park H.-J.H."/>
            <person name="Ramirez L."/>
            <person name="Alfaro M."/>
            <person name="Sun H."/>
            <person name="Tritt A."/>
            <person name="Yoshinaga Y."/>
            <person name="Zwiers L.-H.L."/>
            <person name="Turgeon B.G."/>
            <person name="Goodwin S.B."/>
            <person name="Spatafora J.W."/>
            <person name="Crous P.W."/>
            <person name="Grigoriev I.V."/>
        </authorList>
    </citation>
    <scope>NUCLEOTIDE SEQUENCE [LARGE SCALE GENOMIC DNA]</scope>
    <source>
        <strain evidence="2 3">CBS 611.86</strain>
    </source>
</reference>
<evidence type="ECO:0000313" key="2">
    <source>
        <dbReference type="EMBL" id="KAF2872787.1"/>
    </source>
</evidence>
<gene>
    <name evidence="2" type="ORF">BDV95DRAFT_398418</name>
</gene>
<organism evidence="2 3">
    <name type="scientific">Massariosphaeria phaeospora</name>
    <dbReference type="NCBI Taxonomy" id="100035"/>
    <lineage>
        <taxon>Eukaryota</taxon>
        <taxon>Fungi</taxon>
        <taxon>Dikarya</taxon>
        <taxon>Ascomycota</taxon>
        <taxon>Pezizomycotina</taxon>
        <taxon>Dothideomycetes</taxon>
        <taxon>Pleosporomycetidae</taxon>
        <taxon>Pleosporales</taxon>
        <taxon>Pleosporales incertae sedis</taxon>
        <taxon>Massariosphaeria</taxon>
    </lineage>
</organism>
<protein>
    <submittedName>
        <fullName evidence="2">Uncharacterized protein</fullName>
    </submittedName>
</protein>
<dbReference type="AlphaFoldDB" id="A0A7C8IH55"/>
<feature type="region of interest" description="Disordered" evidence="1">
    <location>
        <begin position="1"/>
        <end position="31"/>
    </location>
</feature>
<dbReference type="EMBL" id="JAADJZ010000009">
    <property type="protein sequence ID" value="KAF2872787.1"/>
    <property type="molecule type" value="Genomic_DNA"/>
</dbReference>
<keyword evidence="3" id="KW-1185">Reference proteome</keyword>
<proteinExistence type="predicted"/>
<accession>A0A7C8IH55</accession>
<dbReference type="Proteomes" id="UP000481861">
    <property type="component" value="Unassembled WGS sequence"/>
</dbReference>
<sequence>MANPKKTILADPASPDRPLNSKNAYTPPPQTALTTTVKSDWKSSLTKSNSASIGLYAKFLALVLGAGVDASVNWAHETGNKYEFDKLETTFFDPMEAEAYLEEALRAPNVARFIEKSKLRKPVYVITGLKIVRGGKIKSSKDRARGGTLSVGLDGTALAAPVEVGPEFELQKGKGESVEWGSSDDFVFAYRLSRIKVKRRTGEMKEEEYVKGALYGLEGKKSAGDADAPSFEISGVEGDSVFPAEFGDVAFEAEDDEDEGACVGIALQKAG</sequence>